<organism evidence="1 2">
    <name type="scientific">Candidatus Berkelbacteria bacterium CG03_land_8_20_14_0_80_40_36</name>
    <dbReference type="NCBI Taxonomy" id="1974509"/>
    <lineage>
        <taxon>Bacteria</taxon>
        <taxon>Candidatus Berkelbacteria</taxon>
    </lineage>
</organism>
<gene>
    <name evidence="1" type="ORF">COS38_03745</name>
</gene>
<reference evidence="2" key="1">
    <citation type="submission" date="2017-09" db="EMBL/GenBank/DDBJ databases">
        <title>Depth-based differentiation of microbial function through sediment-hosted aquifers and enrichment of novel symbionts in the deep terrestrial subsurface.</title>
        <authorList>
            <person name="Probst A.J."/>
            <person name="Ladd B."/>
            <person name="Jarett J.K."/>
            <person name="Geller-Mcgrath D.E."/>
            <person name="Sieber C.M.K."/>
            <person name="Emerson J.B."/>
            <person name="Anantharaman K."/>
            <person name="Thomas B.C."/>
            <person name="Malmstrom R."/>
            <person name="Stieglmeier M."/>
            <person name="Klingl A."/>
            <person name="Woyke T."/>
            <person name="Ryan C.M."/>
            <person name="Banfield J.F."/>
        </authorList>
    </citation>
    <scope>NUCLEOTIDE SEQUENCE [LARGE SCALE GENOMIC DNA]</scope>
</reference>
<proteinExistence type="predicted"/>
<dbReference type="Proteomes" id="UP000229966">
    <property type="component" value="Unassembled WGS sequence"/>
</dbReference>
<dbReference type="EMBL" id="PEUM01000110">
    <property type="protein sequence ID" value="PIV25041.1"/>
    <property type="molecule type" value="Genomic_DNA"/>
</dbReference>
<evidence type="ECO:0000313" key="2">
    <source>
        <dbReference type="Proteomes" id="UP000229966"/>
    </source>
</evidence>
<evidence type="ECO:0000313" key="1">
    <source>
        <dbReference type="EMBL" id="PIV25041.1"/>
    </source>
</evidence>
<dbReference type="AlphaFoldDB" id="A0A2M7CHC8"/>
<sequence length="414" mass="48014">MLKEPIEGAPHQDNEEFLTGKGNKFRYFHSDDENEKQVAVDSLSDEADYHNIEISKRLSRLDEFVKIIEADDSISKPNKTNIIQAEKKRIHDGIENYLDWQHLKSEFPIFNSDFPDKPPAKALQHMADKVRPLVLDNKHVRIEDALWMHARFTDGFRRRDCSFIKEGEISKGQNIINYFGRRAGDQSPTMVFYELGDLLNNIRNGQHDGVFRNIKSRCDYVNRNSGDDKLKSQFNISFEEIINSITGIDNCSESDFVDFLQQEIPTIENMSQRGFNALLSISKYLTLMKGFHYGKANSCDIGFVFNEKFGKFTGDKESVYGQKVTGGAQPIIESMVFPVERTQENEYDGYMSFYIKEWIDEKRYGDFLLKYYMGMYFKILNDLGEDNADKIVPVYDQQGNMLWPEEISKEALKL</sequence>
<protein>
    <submittedName>
        <fullName evidence="1">Uncharacterized protein</fullName>
    </submittedName>
</protein>
<accession>A0A2M7CHC8</accession>
<comment type="caution">
    <text evidence="1">The sequence shown here is derived from an EMBL/GenBank/DDBJ whole genome shotgun (WGS) entry which is preliminary data.</text>
</comment>
<name>A0A2M7CHC8_9BACT</name>